<dbReference type="RefSeq" id="WP_120194831.1">
    <property type="nucleotide sequence ID" value="NZ_MCIA01000001.1"/>
</dbReference>
<dbReference type="Pfam" id="PF04402">
    <property type="entry name" value="SIMPL"/>
    <property type="match status" value="1"/>
</dbReference>
<evidence type="ECO:0000256" key="1">
    <source>
        <dbReference type="SAM" id="SignalP"/>
    </source>
</evidence>
<comment type="caution">
    <text evidence="2">The sequence shown here is derived from an EMBL/GenBank/DDBJ whole genome shotgun (WGS) entry which is preliminary data.</text>
</comment>
<sequence length="248" mass="26224">MRKINKPLAAIVIAAATMGLTACATQPTAAPAANVSTDNKSNHTIQVQSTEKVKVVPDMAEVSYSVSTQAEDAMGAQDKNTEDVNRVIDFLKKAGVDEKSIQTSNYGLNPIYDYTSGQKITGYEMRTGITVSDLPMDKLGTLVASSIEAGINNIDHIAYKSSKYEESYQEALKKAVTSSKAKADAIAAASGVSLGAITKVEELSSYNNIRYEGNEAAGLGTQADAKSIAVEPGQLDVEAEVTVSYSIQ</sequence>
<dbReference type="Gene3D" id="3.30.70.2970">
    <property type="entry name" value="Protein of unknown function (DUF541), domain 2"/>
    <property type="match status" value="1"/>
</dbReference>
<gene>
    <name evidence="2" type="ORF">BET01_00625</name>
</gene>
<accession>A0A419TBN9</accession>
<feature type="chain" id="PRO_5038600146" description="SIMPL domain-containing protein" evidence="1">
    <location>
        <begin position="25"/>
        <end position="248"/>
    </location>
</feature>
<dbReference type="InterPro" id="IPR007497">
    <property type="entry name" value="SIMPL/DUF541"/>
</dbReference>
<evidence type="ECO:0008006" key="4">
    <source>
        <dbReference type="Google" id="ProtNLM"/>
    </source>
</evidence>
<dbReference type="Gene3D" id="3.30.110.170">
    <property type="entry name" value="Protein of unknown function (DUF541), domain 1"/>
    <property type="match status" value="1"/>
</dbReference>
<proteinExistence type="predicted"/>
<dbReference type="PANTHER" id="PTHR34387:SF2">
    <property type="entry name" value="SLR1258 PROTEIN"/>
    <property type="match status" value="1"/>
</dbReference>
<evidence type="ECO:0000313" key="3">
    <source>
        <dbReference type="Proteomes" id="UP000284277"/>
    </source>
</evidence>
<dbReference type="PANTHER" id="PTHR34387">
    <property type="entry name" value="SLR1258 PROTEIN"/>
    <property type="match status" value="1"/>
</dbReference>
<name>A0A419TBN9_9FIRM</name>
<keyword evidence="1" id="KW-0732">Signal</keyword>
<evidence type="ECO:0000313" key="2">
    <source>
        <dbReference type="EMBL" id="RKD34898.1"/>
    </source>
</evidence>
<keyword evidence="3" id="KW-1185">Reference proteome</keyword>
<dbReference type="Proteomes" id="UP000284277">
    <property type="component" value="Unassembled WGS sequence"/>
</dbReference>
<dbReference type="InterPro" id="IPR052022">
    <property type="entry name" value="26kDa_periplasmic_antigen"/>
</dbReference>
<dbReference type="PROSITE" id="PS51257">
    <property type="entry name" value="PROKAR_LIPOPROTEIN"/>
    <property type="match status" value="1"/>
</dbReference>
<dbReference type="AlphaFoldDB" id="A0A419TBN9"/>
<dbReference type="EMBL" id="MCIA01000001">
    <property type="protein sequence ID" value="RKD34898.1"/>
    <property type="molecule type" value="Genomic_DNA"/>
</dbReference>
<dbReference type="GO" id="GO:0006974">
    <property type="term" value="P:DNA damage response"/>
    <property type="evidence" value="ECO:0007669"/>
    <property type="project" value="TreeGrafter"/>
</dbReference>
<organism evidence="2 3">
    <name type="scientific">Lacrimispora algidixylanolytica</name>
    <dbReference type="NCBI Taxonomy" id="94868"/>
    <lineage>
        <taxon>Bacteria</taxon>
        <taxon>Bacillati</taxon>
        <taxon>Bacillota</taxon>
        <taxon>Clostridia</taxon>
        <taxon>Lachnospirales</taxon>
        <taxon>Lachnospiraceae</taxon>
        <taxon>Lacrimispora</taxon>
    </lineage>
</organism>
<reference evidence="2 3" key="1">
    <citation type="submission" date="2016-08" db="EMBL/GenBank/DDBJ databases">
        <title>A new outlook on sporulation: Clostridium algidixylanolyticum.</title>
        <authorList>
            <person name="Poppleton D.I."/>
            <person name="Gribaldo S."/>
        </authorList>
    </citation>
    <scope>NUCLEOTIDE SEQUENCE [LARGE SCALE GENOMIC DNA]</scope>
    <source>
        <strain evidence="2 3">SPL73</strain>
    </source>
</reference>
<protein>
    <recommendedName>
        <fullName evidence="4">SIMPL domain-containing protein</fullName>
    </recommendedName>
</protein>
<feature type="signal peptide" evidence="1">
    <location>
        <begin position="1"/>
        <end position="24"/>
    </location>
</feature>
<dbReference type="OrthoDB" id="9785192at2"/>